<accession>A0A1J5Q9M0</accession>
<dbReference type="AlphaFoldDB" id="A0A1J5Q9M0"/>
<dbReference type="PANTHER" id="PTHR30329">
    <property type="entry name" value="STATOR ELEMENT OF FLAGELLAR MOTOR COMPLEX"/>
    <property type="match status" value="1"/>
</dbReference>
<comment type="subcellular location">
    <subcellularLocation>
        <location evidence="1">Cell outer membrane</location>
    </subcellularLocation>
</comment>
<protein>
    <submittedName>
        <fullName evidence="5">Outer membrane protein P6</fullName>
    </submittedName>
</protein>
<keyword evidence="3" id="KW-0998">Cell outer membrane</keyword>
<name>A0A1J5Q9M0_9ZZZZ</name>
<dbReference type="Gene3D" id="3.30.1330.60">
    <property type="entry name" value="OmpA-like domain"/>
    <property type="match status" value="1"/>
</dbReference>
<dbReference type="InterPro" id="IPR036465">
    <property type="entry name" value="vWFA_dom_sf"/>
</dbReference>
<sequence length="660" mass="69326">MKAHIRSSLAALAAPALLAALSVPAANAADAPSNRPQVVIAIGNSESMDGDLTGAIMTGSGQLPADRASLVSSSSPQTYKVPSGFTPPLDAGSNGVAPYTVARDGGLLDNSASRLNIAKAGIAAVVRNYLDSIDFALASYKGDDTGAYDSWVYYLPPDAKGFVFTNQPTSGKRYVANPCYQFEAAGSSKVVAANCRAIALSYGKDDAKLLDGSRYLEIGISSDDHDVNDVMLHRPGIPAVIENYGKTVPPTPYPPNFKIHDYNKNQVKLGYERSVPVGFAMSMTPTNAGYIPYSPRALFVQRGFGYVVNAAPDAAATVVPMTDGAGQADKTLAPFVAALAPETNDPNNSRTGEIKAMAVQSPLAGLVQGAGQLFGKGPFGDCPGRELIVVTDGLPTEDLSGDYWPPLGSAAGQGYAIHAGFYGIAGDAAHGIVDEGNNMPAGAVPGQIDLSSTNDQALVDTIERIQALRKQGIRTFVVGMGAGVDERANPAAYAVLTAMAIAGGTGHEYPANSAKAFDDAVEVIAARIKACELPPPPLGSVYFPYDRYVILPNYRDNHAHILAHFKYMQAHPQAHAVLQGNCDARGSREYNLALGQKRAEVVMKALEKMGIAASRMEAVSYGKEHPRAQGSSQAAWAENRRTDVYYPDSSGTSAQAVPLN</sequence>
<evidence type="ECO:0000256" key="3">
    <source>
        <dbReference type="ARBA" id="ARBA00023237"/>
    </source>
</evidence>
<dbReference type="PANTHER" id="PTHR30329:SF21">
    <property type="entry name" value="LIPOPROTEIN YIAD-RELATED"/>
    <property type="match status" value="1"/>
</dbReference>
<dbReference type="GO" id="GO:0009279">
    <property type="term" value="C:cell outer membrane"/>
    <property type="evidence" value="ECO:0007669"/>
    <property type="project" value="UniProtKB-SubCell"/>
</dbReference>
<evidence type="ECO:0000256" key="2">
    <source>
        <dbReference type="ARBA" id="ARBA00023136"/>
    </source>
</evidence>
<dbReference type="PRINTS" id="PR01021">
    <property type="entry name" value="OMPADOMAIN"/>
</dbReference>
<dbReference type="Pfam" id="PF00691">
    <property type="entry name" value="OmpA"/>
    <property type="match status" value="1"/>
</dbReference>
<evidence type="ECO:0000259" key="4">
    <source>
        <dbReference type="PROSITE" id="PS51123"/>
    </source>
</evidence>
<keyword evidence="2" id="KW-0472">Membrane</keyword>
<dbReference type="PROSITE" id="PS51123">
    <property type="entry name" value="OMPA_2"/>
    <property type="match status" value="1"/>
</dbReference>
<proteinExistence type="predicted"/>
<dbReference type="InterPro" id="IPR006665">
    <property type="entry name" value="OmpA-like"/>
</dbReference>
<dbReference type="EMBL" id="MLJW01001827">
    <property type="protein sequence ID" value="OIQ76588.1"/>
    <property type="molecule type" value="Genomic_DNA"/>
</dbReference>
<gene>
    <name evidence="5" type="primary">pal_17</name>
    <name evidence="5" type="ORF">GALL_417280</name>
</gene>
<dbReference type="Gene3D" id="3.40.50.410">
    <property type="entry name" value="von Willebrand factor, type A domain"/>
    <property type="match status" value="1"/>
</dbReference>
<dbReference type="InterPro" id="IPR036737">
    <property type="entry name" value="OmpA-like_sf"/>
</dbReference>
<evidence type="ECO:0000313" key="5">
    <source>
        <dbReference type="EMBL" id="OIQ76588.1"/>
    </source>
</evidence>
<dbReference type="CDD" id="cd07185">
    <property type="entry name" value="OmpA_C-like"/>
    <property type="match status" value="1"/>
</dbReference>
<dbReference type="SUPFAM" id="SSF103088">
    <property type="entry name" value="OmpA-like"/>
    <property type="match status" value="1"/>
</dbReference>
<feature type="domain" description="OmpA-like" evidence="4">
    <location>
        <begin position="530"/>
        <end position="650"/>
    </location>
</feature>
<dbReference type="InterPro" id="IPR050330">
    <property type="entry name" value="Bact_OuterMem_StrucFunc"/>
</dbReference>
<dbReference type="InterPro" id="IPR006664">
    <property type="entry name" value="OMP_bac"/>
</dbReference>
<organism evidence="5">
    <name type="scientific">mine drainage metagenome</name>
    <dbReference type="NCBI Taxonomy" id="410659"/>
    <lineage>
        <taxon>unclassified sequences</taxon>
        <taxon>metagenomes</taxon>
        <taxon>ecological metagenomes</taxon>
    </lineage>
</organism>
<reference evidence="5" key="1">
    <citation type="submission" date="2016-10" db="EMBL/GenBank/DDBJ databases">
        <title>Sequence of Gallionella enrichment culture.</title>
        <authorList>
            <person name="Poehlein A."/>
            <person name="Muehling M."/>
            <person name="Daniel R."/>
        </authorList>
    </citation>
    <scope>NUCLEOTIDE SEQUENCE</scope>
</reference>
<comment type="caution">
    <text evidence="5">The sequence shown here is derived from an EMBL/GenBank/DDBJ whole genome shotgun (WGS) entry which is preliminary data.</text>
</comment>
<evidence type="ECO:0000256" key="1">
    <source>
        <dbReference type="ARBA" id="ARBA00004442"/>
    </source>
</evidence>
<dbReference type="SUPFAM" id="SSF53300">
    <property type="entry name" value="vWA-like"/>
    <property type="match status" value="1"/>
</dbReference>